<dbReference type="EMBL" id="CAJEWN010000020">
    <property type="protein sequence ID" value="CAD2137552.1"/>
    <property type="molecule type" value="Genomic_DNA"/>
</dbReference>
<feature type="region of interest" description="Disordered" evidence="1">
    <location>
        <begin position="53"/>
        <end position="255"/>
    </location>
</feature>
<protein>
    <submittedName>
        <fullName evidence="2">Uncharacterized protein</fullName>
    </submittedName>
</protein>
<name>A0A6V7TY54_MELEN</name>
<comment type="caution">
    <text evidence="2">The sequence shown here is derived from an EMBL/GenBank/DDBJ whole genome shotgun (WGS) entry which is preliminary data.</text>
</comment>
<dbReference type="AlphaFoldDB" id="A0A6V7TY54"/>
<feature type="compositionally biased region" description="Basic and acidic residues" evidence="1">
    <location>
        <begin position="216"/>
        <end position="228"/>
    </location>
</feature>
<feature type="compositionally biased region" description="Basic residues" evidence="1">
    <location>
        <begin position="128"/>
        <end position="143"/>
    </location>
</feature>
<gene>
    <name evidence="2" type="ORF">MENT_LOCUS5471</name>
</gene>
<feature type="compositionally biased region" description="Basic and acidic residues" evidence="1">
    <location>
        <begin position="102"/>
        <end position="114"/>
    </location>
</feature>
<sequence>MAVQNVPRSSANHSITNSMFHPVNLEQQSVFFAADMQMLQMTRRVRPEDVDLPAAEDIQQPMEFSADVGKNGEASMDPKQLKRKKFIEAQLKSIKKPLSPKIEIKKSKKEVKAGKERKKNKTKESSRRNKKKNRSRKRRRSPTRSRSTSRDTLEMVSRGKRNEKKHSRSSRSSSQRSESSVTSRSTQASSFTSENKEEEERLRKRLLSKTIPANESVKDMKLEAEEYGPKPPAVLKGGSSDMELSDEERRAEEAVLQQPKLEIVEEMSSTSIGKNIQNCKPVMGPFNVKEVLESGHIDLIKSCKEQERESYDQLKLKIAELLVEKSIHKLNLVKLREAEKRIEGCDADKVSVSSDDGV</sequence>
<evidence type="ECO:0000256" key="1">
    <source>
        <dbReference type="SAM" id="MobiDB-lite"/>
    </source>
</evidence>
<evidence type="ECO:0000313" key="3">
    <source>
        <dbReference type="Proteomes" id="UP000580250"/>
    </source>
</evidence>
<accession>A0A6V7TY54</accession>
<organism evidence="2 3">
    <name type="scientific">Meloidogyne enterolobii</name>
    <name type="common">Root-knot nematode worm</name>
    <name type="synonym">Meloidogyne mayaguensis</name>
    <dbReference type="NCBI Taxonomy" id="390850"/>
    <lineage>
        <taxon>Eukaryota</taxon>
        <taxon>Metazoa</taxon>
        <taxon>Ecdysozoa</taxon>
        <taxon>Nematoda</taxon>
        <taxon>Chromadorea</taxon>
        <taxon>Rhabditida</taxon>
        <taxon>Tylenchina</taxon>
        <taxon>Tylenchomorpha</taxon>
        <taxon>Tylenchoidea</taxon>
        <taxon>Meloidogynidae</taxon>
        <taxon>Meloidogyninae</taxon>
        <taxon>Meloidogyne</taxon>
    </lineage>
</organism>
<evidence type="ECO:0000313" key="2">
    <source>
        <dbReference type="EMBL" id="CAD2137552.1"/>
    </source>
</evidence>
<proteinExistence type="predicted"/>
<feature type="compositionally biased region" description="Low complexity" evidence="1">
    <location>
        <begin position="170"/>
        <end position="190"/>
    </location>
</feature>
<reference evidence="2 3" key="1">
    <citation type="submission" date="2020-08" db="EMBL/GenBank/DDBJ databases">
        <authorList>
            <person name="Koutsovoulos G."/>
            <person name="Danchin GJ E."/>
        </authorList>
    </citation>
    <scope>NUCLEOTIDE SEQUENCE [LARGE SCALE GENOMIC DNA]</scope>
</reference>
<feature type="compositionally biased region" description="Basic residues" evidence="1">
    <location>
        <begin position="158"/>
        <end position="169"/>
    </location>
</feature>
<dbReference type="Proteomes" id="UP000580250">
    <property type="component" value="Unassembled WGS sequence"/>
</dbReference>